<feature type="compositionally biased region" description="Low complexity" evidence="10">
    <location>
        <begin position="62"/>
        <end position="77"/>
    </location>
</feature>
<feature type="region of interest" description="Disordered" evidence="10">
    <location>
        <begin position="1"/>
        <end position="80"/>
    </location>
</feature>
<reference evidence="12 13" key="1">
    <citation type="journal article" date="2020" name="ISME J.">
        <title>Uncovering the hidden diversity of litter-decomposition mechanisms in mushroom-forming fungi.</title>
        <authorList>
            <person name="Floudas D."/>
            <person name="Bentzer J."/>
            <person name="Ahren D."/>
            <person name="Johansson T."/>
            <person name="Persson P."/>
            <person name="Tunlid A."/>
        </authorList>
    </citation>
    <scope>NUCLEOTIDE SEQUENCE [LARGE SCALE GENOMIC DNA]</scope>
    <source>
        <strain evidence="12 13">CBS 175.51</strain>
    </source>
</reference>
<dbReference type="EMBL" id="JAACJK010000163">
    <property type="protein sequence ID" value="KAF5326101.1"/>
    <property type="molecule type" value="Genomic_DNA"/>
</dbReference>
<keyword evidence="13" id="KW-1185">Reference proteome</keyword>
<dbReference type="InterPro" id="IPR011990">
    <property type="entry name" value="TPR-like_helical_dom_sf"/>
</dbReference>
<feature type="compositionally biased region" description="Low complexity" evidence="10">
    <location>
        <begin position="11"/>
        <end position="20"/>
    </location>
</feature>
<dbReference type="PANTHER" id="PTHR10102">
    <property type="entry name" value="DNA-DIRECTED RNA POLYMERASE, MITOCHONDRIAL"/>
    <property type="match status" value="1"/>
</dbReference>
<evidence type="ECO:0000313" key="12">
    <source>
        <dbReference type="EMBL" id="KAF5326101.1"/>
    </source>
</evidence>
<dbReference type="Gene3D" id="1.25.40.10">
    <property type="entry name" value="Tetratricopeptide repeat domain"/>
    <property type="match status" value="1"/>
</dbReference>
<evidence type="ECO:0000256" key="7">
    <source>
        <dbReference type="ARBA" id="ARBA00023163"/>
    </source>
</evidence>
<feature type="region of interest" description="Disordered" evidence="10">
    <location>
        <begin position="1036"/>
        <end position="1055"/>
    </location>
</feature>
<comment type="similarity">
    <text evidence="1 9">Belongs to the phage and mitochondrial RNA polymerase family.</text>
</comment>
<evidence type="ECO:0000256" key="3">
    <source>
        <dbReference type="ARBA" id="ARBA00022478"/>
    </source>
</evidence>
<feature type="domain" description="DNA-directed RNA polymerase N-terminal" evidence="11">
    <location>
        <begin position="343"/>
        <end position="660"/>
    </location>
</feature>
<evidence type="ECO:0000256" key="6">
    <source>
        <dbReference type="ARBA" id="ARBA00022946"/>
    </source>
</evidence>
<dbReference type="SUPFAM" id="SSF56672">
    <property type="entry name" value="DNA/RNA polymerases"/>
    <property type="match status" value="1"/>
</dbReference>
<comment type="caution">
    <text evidence="12">The sequence shown here is derived from an EMBL/GenBank/DDBJ whole genome shotgun (WGS) entry which is preliminary data.</text>
</comment>
<evidence type="ECO:0000256" key="1">
    <source>
        <dbReference type="ARBA" id="ARBA00009493"/>
    </source>
</evidence>
<protein>
    <recommendedName>
        <fullName evidence="2 9">DNA-directed RNA polymerase</fullName>
        <ecNumber evidence="2 9">2.7.7.6</ecNumber>
    </recommendedName>
</protein>
<dbReference type="Gene3D" id="1.10.1320.10">
    <property type="entry name" value="DNA-directed RNA polymerase, N-terminal domain"/>
    <property type="match status" value="1"/>
</dbReference>
<evidence type="ECO:0000256" key="10">
    <source>
        <dbReference type="SAM" id="MobiDB-lite"/>
    </source>
</evidence>
<keyword evidence="5 9" id="KW-0548">Nucleotidyltransferase</keyword>
<feature type="compositionally biased region" description="Low complexity" evidence="10">
    <location>
        <begin position="33"/>
        <end position="52"/>
    </location>
</feature>
<proteinExistence type="inferred from homology"/>
<dbReference type="InterPro" id="IPR002092">
    <property type="entry name" value="DNA-dir_Rpol_phage-type"/>
</dbReference>
<accession>A0A8H5BNG3</accession>
<dbReference type="GO" id="GO:0034245">
    <property type="term" value="C:mitochondrial DNA-directed RNA polymerase complex"/>
    <property type="evidence" value="ECO:0007669"/>
    <property type="project" value="TreeGrafter"/>
</dbReference>
<gene>
    <name evidence="12" type="ORF">D9611_000853</name>
</gene>
<dbReference type="PANTHER" id="PTHR10102:SF0">
    <property type="entry name" value="DNA-DIRECTED RNA POLYMERASE, MITOCHONDRIAL"/>
    <property type="match status" value="1"/>
</dbReference>
<dbReference type="GO" id="GO:0003899">
    <property type="term" value="F:DNA-directed RNA polymerase activity"/>
    <property type="evidence" value="ECO:0007669"/>
    <property type="project" value="UniProtKB-EC"/>
</dbReference>
<keyword evidence="3 9" id="KW-0240">DNA-directed RNA polymerase</keyword>
<dbReference type="Gene3D" id="1.10.287.280">
    <property type="match status" value="1"/>
</dbReference>
<dbReference type="InterPro" id="IPR043502">
    <property type="entry name" value="DNA/RNA_pol_sf"/>
</dbReference>
<dbReference type="SMART" id="SM01311">
    <property type="entry name" value="RPOL_N"/>
    <property type="match status" value="1"/>
</dbReference>
<dbReference type="EC" id="2.7.7.6" evidence="2 9"/>
<dbReference type="Pfam" id="PF14700">
    <property type="entry name" value="RPOL_N"/>
    <property type="match status" value="1"/>
</dbReference>
<dbReference type="Gene3D" id="1.10.287.260">
    <property type="match status" value="1"/>
</dbReference>
<evidence type="ECO:0000256" key="5">
    <source>
        <dbReference type="ARBA" id="ARBA00022695"/>
    </source>
</evidence>
<evidence type="ECO:0000256" key="2">
    <source>
        <dbReference type="ARBA" id="ARBA00012418"/>
    </source>
</evidence>
<dbReference type="Pfam" id="PF00940">
    <property type="entry name" value="RNA_pol"/>
    <property type="match status" value="1"/>
</dbReference>
<dbReference type="InterPro" id="IPR046950">
    <property type="entry name" value="DNA-dir_Rpol_C_phage-type"/>
</dbReference>
<keyword evidence="7 9" id="KW-0804">Transcription</keyword>
<dbReference type="InterPro" id="IPR029262">
    <property type="entry name" value="RPOL_N"/>
</dbReference>
<evidence type="ECO:0000256" key="9">
    <source>
        <dbReference type="RuleBase" id="RU003805"/>
    </source>
</evidence>
<keyword evidence="6" id="KW-0809">Transit peptide</keyword>
<comment type="function">
    <text evidence="9">DNA-dependent RNA polymerase catalyzes the transcription of DNA into RNA using the four ribonucleoside triphosphates as substrates.</text>
</comment>
<dbReference type="PROSITE" id="PS00489">
    <property type="entry name" value="RNA_POL_PHAGE_2"/>
    <property type="match status" value="1"/>
</dbReference>
<sequence>MLSRTARRLETTLLLSRQSLPRPARLSPRHYSAPSKPAHHPAAATATQPSPAYEYPAYFPHASSSSSTEPAPSGSTAHNSDLVNSFLQRQARFTILPAPLPKGDKGEDPIFTDTLTQDKLAVMDACLHNHYNVSRARTLFNGLRESNANILTTEVYNRILAGYFKMGEKEEVKRMMWVHEAWKVYREMCAGREPVRPDTSTYALVLASCHQFNLDGKMPVDSKGAMSYEEVLDNIRTDSAAPSLLEIVAHPALSSDAATIMQELSRISLANRDVNTVNTLARAASIASGAETHEFPEVKSVLKEHKDADGNVTSEVPFNIQNLRDHLAYVAYAKHVMSDDMVARQRHLELNAYEMAADRITLQTEKLASLGMDGRFRDKVLQEYMYTWHEKLSEKLRAEVKMIEKEEFQGKFRNHHTELTPYLSLVAADRLSMITILEVMRLTGTGGIAAGMKTTRAIVSIGKAVENEYKARMCRANNITMPDTSKPDENVFTEFGYSNLYERRLATAKQMGVAENWTAQWSQLTRAQVGGVLLECLMDVAKVVKTAPDRNTGKPLYDNQPAFYHGYEYVRGTKLGVIKVNSAVTERIAKDPLKGTIHPRYLPMLIPPKPWVGTNQGAYLFSRAHLMRFKDSVEQEKYIDSAVAKGNIELVMEGLNMLGRTPWNINKQVFDVVLEVWNTGKRVGKIPPAVYDHPEPTPPADETDLAAQSAHIQQMRAFQQALAGNHSDRCSVNYKIEIARAFANETIYFPHNLDFRGRAYPIPVHLNHIGDDLCRGLLRFAKAKPLGVRGFRWLKIHLANLYGFDKADFDERVEWVHERVDKIKDSAHNPMTGERWWMGADDPWQCLAVCFELTAALESGDPLNFESSLPVHQDGTCNGLQHYAAMGGDSVGAAQVNLAPVDRPSDVYTFVGQKVEKIIERDAALGNEIAQALVGKITRKLVKQTVMTTVYGVTFVGAREQLQKQLKDRGDLSEAVCWDASAYLAKNVLMSIGEAFKGAKEIQNYLNLCARVISKSISPDRFRAKKEEVEARRTQMQKARKGKAAGRGKKEPAAAVAAAEEQQQALEGEGEQKGKMWRGGVRVTASAFKKEQMTSVIWTTALGLPIVQPYRKTIRKQVMTNLQSVFISDPNVASEVNTVKQATAFPPNFVHSLDATHMMLSAIEASNKGLTFAAVHDSYWTHACDIDLLSTIIRDTFINLHSSDMLKRLHDEFLERYRGYLIPVLHLQENTTLNKRLVEAGVKVKMTPEQAKAYSLLGNLIEVVDKVPEAGPQRNMLGEDVVFVEGTVDGAAPRMPSDEEIAKEALKALAKRELVKEEGEGVEGSVEAVEEDVEERRARMEAERNLMNKFVDLTAVLPPLPEKGSFDVRDIRKSLYFFS</sequence>
<dbReference type="InterPro" id="IPR024075">
    <property type="entry name" value="DNA-dir_RNA_pol_helix_hairp_sf"/>
</dbReference>
<evidence type="ECO:0000256" key="8">
    <source>
        <dbReference type="ARBA" id="ARBA00048552"/>
    </source>
</evidence>
<dbReference type="PROSITE" id="PS00900">
    <property type="entry name" value="RNA_POL_PHAGE_1"/>
    <property type="match status" value="1"/>
</dbReference>
<organism evidence="12 13">
    <name type="scientific">Ephemerocybe angulata</name>
    <dbReference type="NCBI Taxonomy" id="980116"/>
    <lineage>
        <taxon>Eukaryota</taxon>
        <taxon>Fungi</taxon>
        <taxon>Dikarya</taxon>
        <taxon>Basidiomycota</taxon>
        <taxon>Agaricomycotina</taxon>
        <taxon>Agaricomycetes</taxon>
        <taxon>Agaricomycetidae</taxon>
        <taxon>Agaricales</taxon>
        <taxon>Agaricineae</taxon>
        <taxon>Psathyrellaceae</taxon>
        <taxon>Ephemerocybe</taxon>
    </lineage>
</organism>
<dbReference type="Proteomes" id="UP000541558">
    <property type="component" value="Unassembled WGS sequence"/>
</dbReference>
<dbReference type="GO" id="GO:0001018">
    <property type="term" value="F:mitochondrial promoter sequence-specific DNA binding"/>
    <property type="evidence" value="ECO:0007669"/>
    <property type="project" value="TreeGrafter"/>
</dbReference>
<comment type="catalytic activity">
    <reaction evidence="8 9">
        <text>RNA(n) + a ribonucleoside 5'-triphosphate = RNA(n+1) + diphosphate</text>
        <dbReference type="Rhea" id="RHEA:21248"/>
        <dbReference type="Rhea" id="RHEA-COMP:14527"/>
        <dbReference type="Rhea" id="RHEA-COMP:17342"/>
        <dbReference type="ChEBI" id="CHEBI:33019"/>
        <dbReference type="ChEBI" id="CHEBI:61557"/>
        <dbReference type="ChEBI" id="CHEBI:140395"/>
        <dbReference type="EC" id="2.7.7.6"/>
    </reaction>
</comment>
<evidence type="ECO:0000256" key="4">
    <source>
        <dbReference type="ARBA" id="ARBA00022679"/>
    </source>
</evidence>
<evidence type="ECO:0000313" key="13">
    <source>
        <dbReference type="Proteomes" id="UP000541558"/>
    </source>
</evidence>
<keyword evidence="4 9" id="KW-0808">Transferase</keyword>
<evidence type="ECO:0000259" key="11">
    <source>
        <dbReference type="SMART" id="SM01311"/>
    </source>
</evidence>
<name>A0A8H5BNG3_9AGAR</name>
<dbReference type="GO" id="GO:0006390">
    <property type="term" value="P:mitochondrial transcription"/>
    <property type="evidence" value="ECO:0007669"/>
    <property type="project" value="TreeGrafter"/>
</dbReference>
<dbReference type="Gene3D" id="1.10.150.20">
    <property type="entry name" value="5' to 3' exonuclease, C-terminal subdomain"/>
    <property type="match status" value="1"/>
</dbReference>
<dbReference type="InterPro" id="IPR037159">
    <property type="entry name" value="RNA_POL_N_sf"/>
</dbReference>
<feature type="compositionally biased region" description="Basic residues" evidence="10">
    <location>
        <begin position="1038"/>
        <end position="1047"/>
    </location>
</feature>
<dbReference type="FunFam" id="1.10.287.280:FF:000001">
    <property type="entry name" value="DNA-directed RNA polymerase"/>
    <property type="match status" value="1"/>
</dbReference>
<dbReference type="OrthoDB" id="276422at2759"/>